<evidence type="ECO:0000313" key="2">
    <source>
        <dbReference type="EMBL" id="TDV54152.1"/>
    </source>
</evidence>
<dbReference type="Proteomes" id="UP000294927">
    <property type="component" value="Unassembled WGS sequence"/>
</dbReference>
<dbReference type="EMBL" id="SOCP01000004">
    <property type="protein sequence ID" value="TDV54152.1"/>
    <property type="molecule type" value="Genomic_DNA"/>
</dbReference>
<organism evidence="2 3">
    <name type="scientific">Actinophytocola oryzae</name>
    <dbReference type="NCBI Taxonomy" id="502181"/>
    <lineage>
        <taxon>Bacteria</taxon>
        <taxon>Bacillati</taxon>
        <taxon>Actinomycetota</taxon>
        <taxon>Actinomycetes</taxon>
        <taxon>Pseudonocardiales</taxon>
        <taxon>Pseudonocardiaceae</taxon>
    </lineage>
</organism>
<feature type="transmembrane region" description="Helical" evidence="1">
    <location>
        <begin position="74"/>
        <end position="92"/>
    </location>
</feature>
<keyword evidence="3" id="KW-1185">Reference proteome</keyword>
<dbReference type="AlphaFoldDB" id="A0A4R7VW81"/>
<keyword evidence="1" id="KW-0472">Membrane</keyword>
<accession>A0A4R7VW81</accession>
<feature type="transmembrane region" description="Helical" evidence="1">
    <location>
        <begin position="21"/>
        <end position="40"/>
    </location>
</feature>
<name>A0A4R7VW81_9PSEU</name>
<reference evidence="2 3" key="1">
    <citation type="submission" date="2019-03" db="EMBL/GenBank/DDBJ databases">
        <title>Genomic Encyclopedia of Archaeal and Bacterial Type Strains, Phase II (KMG-II): from individual species to whole genera.</title>
        <authorList>
            <person name="Goeker M."/>
        </authorList>
    </citation>
    <scope>NUCLEOTIDE SEQUENCE [LARGE SCALE GENOMIC DNA]</scope>
    <source>
        <strain evidence="2 3">DSM 45499</strain>
    </source>
</reference>
<keyword evidence="1" id="KW-1133">Transmembrane helix</keyword>
<dbReference type="InterPro" id="IPR046549">
    <property type="entry name" value="DUF6703"/>
</dbReference>
<evidence type="ECO:0000313" key="3">
    <source>
        <dbReference type="Proteomes" id="UP000294927"/>
    </source>
</evidence>
<sequence>MRARRSTKAKLITGDGPLSRMPPIAVFIVVAALFVVGVVVRGVPGAIVLGLLAAGIAVMLAATWGALAPVQRFGRALILVLLIVIAVSVVLVK</sequence>
<protein>
    <submittedName>
        <fullName evidence="2">Uncharacterized protein</fullName>
    </submittedName>
</protein>
<keyword evidence="1" id="KW-0812">Transmembrane</keyword>
<feature type="transmembrane region" description="Helical" evidence="1">
    <location>
        <begin position="46"/>
        <end position="67"/>
    </location>
</feature>
<dbReference type="Pfam" id="PF20444">
    <property type="entry name" value="DUF6703"/>
    <property type="match status" value="1"/>
</dbReference>
<proteinExistence type="predicted"/>
<gene>
    <name evidence="2" type="ORF">CLV71_104621</name>
</gene>
<comment type="caution">
    <text evidence="2">The sequence shown here is derived from an EMBL/GenBank/DDBJ whole genome shotgun (WGS) entry which is preliminary data.</text>
</comment>
<evidence type="ECO:0000256" key="1">
    <source>
        <dbReference type="SAM" id="Phobius"/>
    </source>
</evidence>
<dbReference type="RefSeq" id="WP_243866427.1">
    <property type="nucleotide sequence ID" value="NZ_SOCP01000004.1"/>
</dbReference>